<comment type="caution">
    <text evidence="1">The sequence shown here is derived from an EMBL/GenBank/DDBJ whole genome shotgun (WGS) entry which is preliminary data.</text>
</comment>
<accession>A0ACC1HKF2</accession>
<keyword evidence="2" id="KW-1185">Reference proteome</keyword>
<proteinExistence type="predicted"/>
<organism evidence="1 2">
    <name type="scientific">Spiromyces aspiralis</name>
    <dbReference type="NCBI Taxonomy" id="68401"/>
    <lineage>
        <taxon>Eukaryota</taxon>
        <taxon>Fungi</taxon>
        <taxon>Fungi incertae sedis</taxon>
        <taxon>Zoopagomycota</taxon>
        <taxon>Kickxellomycotina</taxon>
        <taxon>Kickxellomycetes</taxon>
        <taxon>Kickxellales</taxon>
        <taxon>Kickxellaceae</taxon>
        <taxon>Spiromyces</taxon>
    </lineage>
</organism>
<evidence type="ECO:0000313" key="1">
    <source>
        <dbReference type="EMBL" id="KAJ1676979.1"/>
    </source>
</evidence>
<dbReference type="Proteomes" id="UP001145114">
    <property type="component" value="Unassembled WGS sequence"/>
</dbReference>
<name>A0ACC1HKF2_9FUNG</name>
<reference evidence="1" key="1">
    <citation type="submission" date="2022-06" db="EMBL/GenBank/DDBJ databases">
        <title>Phylogenomic reconstructions and comparative analyses of Kickxellomycotina fungi.</title>
        <authorList>
            <person name="Reynolds N.K."/>
            <person name="Stajich J.E."/>
            <person name="Barry K."/>
            <person name="Grigoriev I.V."/>
            <person name="Crous P."/>
            <person name="Smith M.E."/>
        </authorList>
    </citation>
    <scope>NUCLEOTIDE SEQUENCE</scope>
    <source>
        <strain evidence="1">RSA 2271</strain>
    </source>
</reference>
<evidence type="ECO:0000313" key="2">
    <source>
        <dbReference type="Proteomes" id="UP001145114"/>
    </source>
</evidence>
<feature type="non-terminal residue" evidence="1">
    <location>
        <position position="308"/>
    </location>
</feature>
<sequence>MNRQSIAARTLGPNVRQPDPMIIQAIARTMVGSFMWKFKSSPRLGTVAAKERRHMRYFWIHPYAKMLNWNRYPPSGSTSLSTRMKAQGSRSVFIRNIRIVADHQTTHVSDAPSYSIIVQTNSREIKIKATNQYDHDQWYIALSYLQNRPVVTSHGYVGQDVPRFSTTSSQVDTNDGFSQHTGQRTELSDTSAYGGSPARQGRHPVPSVAPRTAGRRPASSELPPPHPQIVLGRTSSSGKQRQANPLTMGRLSNHSGELSSAAPSPGRYLNIPTPADGTPTRPAATLQEHSRNASNGSSVSFSATPPQH</sequence>
<protein>
    <submittedName>
        <fullName evidence="1">Uncharacterized protein</fullName>
    </submittedName>
</protein>
<gene>
    <name evidence="1" type="ORF">EV182_007133</name>
</gene>
<dbReference type="EMBL" id="JAMZIH010003206">
    <property type="protein sequence ID" value="KAJ1676979.1"/>
    <property type="molecule type" value="Genomic_DNA"/>
</dbReference>